<evidence type="ECO:0000313" key="8">
    <source>
        <dbReference type="EMBL" id="SLM10018.1"/>
    </source>
</evidence>
<dbReference type="AlphaFoldDB" id="A0A3P3XGQ2"/>
<keyword evidence="4 7" id="KW-0687">Ribonucleoprotein</keyword>
<dbReference type="InterPro" id="IPR035980">
    <property type="entry name" value="Ribosomal_bS6_sf"/>
</dbReference>
<evidence type="ECO:0000256" key="4">
    <source>
        <dbReference type="ARBA" id="ARBA00023274"/>
    </source>
</evidence>
<gene>
    <name evidence="7 8" type="primary">rpsF</name>
    <name evidence="8" type="ORF">SPIROBIBN47_110007</name>
</gene>
<dbReference type="PANTHER" id="PTHR21011">
    <property type="entry name" value="MITOCHONDRIAL 28S RIBOSOMAL PROTEIN S6"/>
    <property type="match status" value="1"/>
</dbReference>
<protein>
    <recommendedName>
        <fullName evidence="6 7">Small ribosomal subunit protein bS6</fullName>
    </recommendedName>
</protein>
<evidence type="ECO:0000256" key="5">
    <source>
        <dbReference type="ARBA" id="ARBA00035104"/>
    </source>
</evidence>
<evidence type="ECO:0000256" key="1">
    <source>
        <dbReference type="ARBA" id="ARBA00009512"/>
    </source>
</evidence>
<dbReference type="Pfam" id="PF01250">
    <property type="entry name" value="Ribosomal_S6"/>
    <property type="match status" value="1"/>
</dbReference>
<keyword evidence="3 7" id="KW-0689">Ribosomal protein</keyword>
<evidence type="ECO:0000256" key="3">
    <source>
        <dbReference type="ARBA" id="ARBA00022980"/>
    </source>
</evidence>
<proteinExistence type="inferred from homology"/>
<dbReference type="Gene3D" id="3.30.70.60">
    <property type="match status" value="1"/>
</dbReference>
<accession>A0A3P3XGQ2</accession>
<dbReference type="HAMAP" id="MF_00360">
    <property type="entry name" value="Ribosomal_bS6"/>
    <property type="match status" value="1"/>
</dbReference>
<dbReference type="InterPro" id="IPR014717">
    <property type="entry name" value="Transl_elong_EF1B/ribsomal_bS6"/>
</dbReference>
<dbReference type="GO" id="GO:0070181">
    <property type="term" value="F:small ribosomal subunit rRNA binding"/>
    <property type="evidence" value="ECO:0007669"/>
    <property type="project" value="TreeGrafter"/>
</dbReference>
<reference evidence="8" key="1">
    <citation type="submission" date="2017-02" db="EMBL/GenBank/DDBJ databases">
        <authorList>
            <person name="Regsiter A."/>
            <person name="William W."/>
        </authorList>
    </citation>
    <scope>NUCLEOTIDE SEQUENCE</scope>
    <source>
        <strain evidence="8">Bib</strain>
    </source>
</reference>
<dbReference type="GO" id="GO:0005840">
    <property type="term" value="C:ribosome"/>
    <property type="evidence" value="ECO:0007669"/>
    <property type="project" value="UniProtKB-KW"/>
</dbReference>
<evidence type="ECO:0000256" key="2">
    <source>
        <dbReference type="ARBA" id="ARBA00022884"/>
    </source>
</evidence>
<keyword evidence="7" id="KW-0699">rRNA-binding</keyword>
<dbReference type="EMBL" id="FWDM01000003">
    <property type="protein sequence ID" value="SLM10018.1"/>
    <property type="molecule type" value="Genomic_DNA"/>
</dbReference>
<dbReference type="PANTHER" id="PTHR21011:SF1">
    <property type="entry name" value="SMALL RIBOSOMAL SUBUNIT PROTEIN BS6M"/>
    <property type="match status" value="1"/>
</dbReference>
<dbReference type="GO" id="GO:0005737">
    <property type="term" value="C:cytoplasm"/>
    <property type="evidence" value="ECO:0007669"/>
    <property type="project" value="UniProtKB-ARBA"/>
</dbReference>
<keyword evidence="2 7" id="KW-0694">RNA-binding</keyword>
<comment type="similarity">
    <text evidence="1 7">Belongs to the bacterial ribosomal protein bS6 family.</text>
</comment>
<dbReference type="CDD" id="cd00473">
    <property type="entry name" value="bS6"/>
    <property type="match status" value="1"/>
</dbReference>
<sequence>MRQYELVTVLNSEEDQFKAGKQAVADLLAQFKAIDVKEEDMGDRPLAYPVKKKMRAHYVLYRMSIEPASIVALERAIMLSPAILKHLVVKVED</sequence>
<organism evidence="8">
    <name type="scientific">uncultured spirochete</name>
    <dbReference type="NCBI Taxonomy" id="156406"/>
    <lineage>
        <taxon>Bacteria</taxon>
        <taxon>Pseudomonadati</taxon>
        <taxon>Spirochaetota</taxon>
        <taxon>Spirochaetia</taxon>
        <taxon>Spirochaetales</taxon>
        <taxon>environmental samples</taxon>
    </lineage>
</organism>
<dbReference type="GO" id="GO:1990904">
    <property type="term" value="C:ribonucleoprotein complex"/>
    <property type="evidence" value="ECO:0007669"/>
    <property type="project" value="UniProtKB-KW"/>
</dbReference>
<dbReference type="InterPro" id="IPR000529">
    <property type="entry name" value="Ribosomal_bS6"/>
</dbReference>
<dbReference type="GO" id="GO:0003735">
    <property type="term" value="F:structural constituent of ribosome"/>
    <property type="evidence" value="ECO:0007669"/>
    <property type="project" value="InterPro"/>
</dbReference>
<dbReference type="NCBIfam" id="TIGR00166">
    <property type="entry name" value="S6"/>
    <property type="match status" value="1"/>
</dbReference>
<dbReference type="InterPro" id="IPR020814">
    <property type="entry name" value="Ribosomal_S6_plastid/chlpt"/>
</dbReference>
<evidence type="ECO:0000256" key="6">
    <source>
        <dbReference type="ARBA" id="ARBA00035294"/>
    </source>
</evidence>
<comment type="function">
    <text evidence="5 7">Binds together with bS18 to 16S ribosomal RNA.</text>
</comment>
<dbReference type="GO" id="GO:0006412">
    <property type="term" value="P:translation"/>
    <property type="evidence" value="ECO:0007669"/>
    <property type="project" value="UniProtKB-UniRule"/>
</dbReference>
<name>A0A3P3XGQ2_9SPIR</name>
<evidence type="ECO:0000256" key="7">
    <source>
        <dbReference type="HAMAP-Rule" id="MF_00360"/>
    </source>
</evidence>
<dbReference type="SUPFAM" id="SSF54995">
    <property type="entry name" value="Ribosomal protein S6"/>
    <property type="match status" value="1"/>
</dbReference>